<dbReference type="Pfam" id="PF13669">
    <property type="entry name" value="Glyoxalase_4"/>
    <property type="match status" value="1"/>
</dbReference>
<accession>A0A7W7K9I8</accession>
<keyword evidence="4" id="KW-1185">Reference proteome</keyword>
<dbReference type="EMBL" id="JACHLR010000007">
    <property type="protein sequence ID" value="MBB4858722.1"/>
    <property type="molecule type" value="Genomic_DNA"/>
</dbReference>
<comment type="caution">
    <text evidence="3">The sequence shown here is derived from an EMBL/GenBank/DDBJ whole genome shotgun (WGS) entry which is preliminary data.</text>
</comment>
<sequence>MTGRPLRGINHVGVTVPDIEAATTFLIEGLGARVIYESFSPDQPPQGNPDLDRELNLAPGTQLVATRMIQVGTGPDIELFQLKADDQRPAARPSDFGLQHLAFYADDMDEAIRRFETAGGTMLSRPKPFLFPMEQGEGNLFCYGQTPWRMMIELITVGSPMAYEHETPLRRWHAHS</sequence>
<dbReference type="Proteomes" id="UP000555448">
    <property type="component" value="Unassembled WGS sequence"/>
</dbReference>
<organism evidence="3 4">
    <name type="scientific">Novosphingobium chloroacetimidivorans</name>
    <dbReference type="NCBI Taxonomy" id="1428314"/>
    <lineage>
        <taxon>Bacteria</taxon>
        <taxon>Pseudomonadati</taxon>
        <taxon>Pseudomonadota</taxon>
        <taxon>Alphaproteobacteria</taxon>
        <taxon>Sphingomonadales</taxon>
        <taxon>Sphingomonadaceae</taxon>
        <taxon>Novosphingobium</taxon>
    </lineage>
</organism>
<dbReference type="Gene3D" id="3.10.180.10">
    <property type="entry name" value="2,3-Dihydroxybiphenyl 1,2-Dioxygenase, domain 1"/>
    <property type="match status" value="1"/>
</dbReference>
<dbReference type="PANTHER" id="PTHR43048">
    <property type="entry name" value="METHYLMALONYL-COA EPIMERASE"/>
    <property type="match status" value="1"/>
</dbReference>
<dbReference type="GO" id="GO:0004493">
    <property type="term" value="F:methylmalonyl-CoA epimerase activity"/>
    <property type="evidence" value="ECO:0007669"/>
    <property type="project" value="TreeGrafter"/>
</dbReference>
<dbReference type="PANTHER" id="PTHR43048:SF6">
    <property type="entry name" value="BLR8189 PROTEIN"/>
    <property type="match status" value="1"/>
</dbReference>
<dbReference type="AlphaFoldDB" id="A0A7W7K9I8"/>
<dbReference type="RefSeq" id="WP_184244640.1">
    <property type="nucleotide sequence ID" value="NZ_JACHLR010000007.1"/>
</dbReference>
<keyword evidence="3" id="KW-0456">Lyase</keyword>
<keyword evidence="1" id="KW-0479">Metal-binding</keyword>
<keyword evidence="3" id="KW-0560">Oxidoreductase</keyword>
<name>A0A7W7K9I8_9SPHN</name>
<proteinExistence type="predicted"/>
<dbReference type="SUPFAM" id="SSF54593">
    <property type="entry name" value="Glyoxalase/Bleomycin resistance protein/Dihydroxybiphenyl dioxygenase"/>
    <property type="match status" value="1"/>
</dbReference>
<protein>
    <submittedName>
        <fullName evidence="3">Catechol 2,3-dioxygenase-like lactoylglutathione lyase family enzyme</fullName>
    </submittedName>
</protein>
<dbReference type="GO" id="GO:0046872">
    <property type="term" value="F:metal ion binding"/>
    <property type="evidence" value="ECO:0007669"/>
    <property type="project" value="UniProtKB-KW"/>
</dbReference>
<evidence type="ECO:0000259" key="2">
    <source>
        <dbReference type="PROSITE" id="PS51819"/>
    </source>
</evidence>
<reference evidence="3 4" key="1">
    <citation type="submission" date="2020-08" db="EMBL/GenBank/DDBJ databases">
        <title>Functional genomics of gut bacteria from endangered species of beetles.</title>
        <authorList>
            <person name="Carlos-Shanley C."/>
        </authorList>
    </citation>
    <scope>NUCLEOTIDE SEQUENCE [LARGE SCALE GENOMIC DNA]</scope>
    <source>
        <strain evidence="3 4">S00245</strain>
    </source>
</reference>
<evidence type="ECO:0000256" key="1">
    <source>
        <dbReference type="ARBA" id="ARBA00022723"/>
    </source>
</evidence>
<dbReference type="GO" id="GO:0046491">
    <property type="term" value="P:L-methylmalonyl-CoA metabolic process"/>
    <property type="evidence" value="ECO:0007669"/>
    <property type="project" value="TreeGrafter"/>
</dbReference>
<gene>
    <name evidence="3" type="ORF">HNO88_002048</name>
</gene>
<evidence type="ECO:0000313" key="3">
    <source>
        <dbReference type="EMBL" id="MBB4858722.1"/>
    </source>
</evidence>
<dbReference type="GO" id="GO:0051213">
    <property type="term" value="F:dioxygenase activity"/>
    <property type="evidence" value="ECO:0007669"/>
    <property type="project" value="UniProtKB-KW"/>
</dbReference>
<dbReference type="GO" id="GO:0016829">
    <property type="term" value="F:lyase activity"/>
    <property type="evidence" value="ECO:0007669"/>
    <property type="project" value="UniProtKB-KW"/>
</dbReference>
<feature type="domain" description="VOC" evidence="2">
    <location>
        <begin position="8"/>
        <end position="157"/>
    </location>
</feature>
<evidence type="ECO:0000313" key="4">
    <source>
        <dbReference type="Proteomes" id="UP000555448"/>
    </source>
</evidence>
<dbReference type="InterPro" id="IPR029068">
    <property type="entry name" value="Glyas_Bleomycin-R_OHBP_Dase"/>
</dbReference>
<keyword evidence="3" id="KW-0223">Dioxygenase</keyword>
<dbReference type="InterPro" id="IPR037523">
    <property type="entry name" value="VOC_core"/>
</dbReference>
<dbReference type="InterPro" id="IPR051785">
    <property type="entry name" value="MMCE/EMCE_epimerase"/>
</dbReference>
<dbReference type="PROSITE" id="PS51819">
    <property type="entry name" value="VOC"/>
    <property type="match status" value="1"/>
</dbReference>